<dbReference type="AlphaFoldDB" id="A0A4C1ZM06"/>
<accession>A0A4C1ZM06</accession>
<evidence type="ECO:0000313" key="3">
    <source>
        <dbReference type="Proteomes" id="UP000299102"/>
    </source>
</evidence>
<dbReference type="EMBL" id="BGZK01001907">
    <property type="protein sequence ID" value="GBP88114.1"/>
    <property type="molecule type" value="Genomic_DNA"/>
</dbReference>
<evidence type="ECO:0000256" key="1">
    <source>
        <dbReference type="SAM" id="MobiDB-lite"/>
    </source>
</evidence>
<keyword evidence="3" id="KW-1185">Reference proteome</keyword>
<feature type="compositionally biased region" description="Polar residues" evidence="1">
    <location>
        <begin position="69"/>
        <end position="82"/>
    </location>
</feature>
<reference evidence="2 3" key="1">
    <citation type="journal article" date="2019" name="Commun. Biol.">
        <title>The bagworm genome reveals a unique fibroin gene that provides high tensile strength.</title>
        <authorList>
            <person name="Kono N."/>
            <person name="Nakamura H."/>
            <person name="Ohtoshi R."/>
            <person name="Tomita M."/>
            <person name="Numata K."/>
            <person name="Arakawa K."/>
        </authorList>
    </citation>
    <scope>NUCLEOTIDE SEQUENCE [LARGE SCALE GENOMIC DNA]</scope>
</reference>
<sequence length="82" mass="8827">MAAIMGHNVIANDRPRCTMALRPCTNDFASNSQSPIPIAVQWSRWAGGLCDRPECSSNTSNEDSFKSGGASQNDVVKTQTKP</sequence>
<protein>
    <submittedName>
        <fullName evidence="2">Uncharacterized protein</fullName>
    </submittedName>
</protein>
<gene>
    <name evidence="2" type="ORF">EVAR_63922_1</name>
</gene>
<evidence type="ECO:0000313" key="2">
    <source>
        <dbReference type="EMBL" id="GBP88114.1"/>
    </source>
</evidence>
<organism evidence="2 3">
    <name type="scientific">Eumeta variegata</name>
    <name type="common">Bagworm moth</name>
    <name type="synonym">Eumeta japonica</name>
    <dbReference type="NCBI Taxonomy" id="151549"/>
    <lineage>
        <taxon>Eukaryota</taxon>
        <taxon>Metazoa</taxon>
        <taxon>Ecdysozoa</taxon>
        <taxon>Arthropoda</taxon>
        <taxon>Hexapoda</taxon>
        <taxon>Insecta</taxon>
        <taxon>Pterygota</taxon>
        <taxon>Neoptera</taxon>
        <taxon>Endopterygota</taxon>
        <taxon>Lepidoptera</taxon>
        <taxon>Glossata</taxon>
        <taxon>Ditrysia</taxon>
        <taxon>Tineoidea</taxon>
        <taxon>Psychidae</taxon>
        <taxon>Oiketicinae</taxon>
        <taxon>Eumeta</taxon>
    </lineage>
</organism>
<comment type="caution">
    <text evidence="2">The sequence shown here is derived from an EMBL/GenBank/DDBJ whole genome shotgun (WGS) entry which is preliminary data.</text>
</comment>
<feature type="region of interest" description="Disordered" evidence="1">
    <location>
        <begin position="53"/>
        <end position="82"/>
    </location>
</feature>
<dbReference type="Proteomes" id="UP000299102">
    <property type="component" value="Unassembled WGS sequence"/>
</dbReference>
<proteinExistence type="predicted"/>
<name>A0A4C1ZM06_EUMVA</name>